<reference evidence="5" key="1">
    <citation type="submission" date="2008-11" db="EMBL/GenBank/DDBJ databases">
        <authorList>
            <consortium name="NIH - Xenopus Gene Collection (XGC) project"/>
        </authorList>
    </citation>
    <scope>NUCLEOTIDE SEQUENCE [LARGE SCALE MRNA]</scope>
    <source>
        <tissue evidence="5">Gastrula</tissue>
    </source>
</reference>
<keyword evidence="3" id="KW-0732">Signal</keyword>
<name>B7ZQF6_XENLA</name>
<feature type="domain" description="Peptidase S1" evidence="4">
    <location>
        <begin position="32"/>
        <end position="273"/>
    </location>
</feature>
<dbReference type="PROSITE" id="PS50240">
    <property type="entry name" value="TRYPSIN_DOM"/>
    <property type="match status" value="1"/>
</dbReference>
<protein>
    <submittedName>
        <fullName evidence="5">Xepsin protein</fullName>
    </submittedName>
</protein>
<gene>
    <name evidence="5" type="primary">Xepsin</name>
</gene>
<dbReference type="SUPFAM" id="SSF50494">
    <property type="entry name" value="Trypsin-like serine proteases"/>
    <property type="match status" value="1"/>
</dbReference>
<dbReference type="InterPro" id="IPR018114">
    <property type="entry name" value="TRYPSIN_HIS"/>
</dbReference>
<dbReference type="GO" id="GO:0006508">
    <property type="term" value="P:proteolysis"/>
    <property type="evidence" value="ECO:0007669"/>
    <property type="project" value="UniProtKB-KW"/>
</dbReference>
<dbReference type="PRINTS" id="PR00722">
    <property type="entry name" value="CHYMOTRYPSIN"/>
</dbReference>
<organism evidence="5">
    <name type="scientific">Xenopus laevis</name>
    <name type="common">African clawed frog</name>
    <dbReference type="NCBI Taxonomy" id="8355"/>
    <lineage>
        <taxon>Eukaryota</taxon>
        <taxon>Metazoa</taxon>
        <taxon>Chordata</taxon>
        <taxon>Craniata</taxon>
        <taxon>Vertebrata</taxon>
        <taxon>Euteleostomi</taxon>
        <taxon>Amphibia</taxon>
        <taxon>Batrachia</taxon>
        <taxon>Anura</taxon>
        <taxon>Pipoidea</taxon>
        <taxon>Pipidae</taxon>
        <taxon>Xenopodinae</taxon>
        <taxon>Xenopus</taxon>
        <taxon>Xenopus</taxon>
    </lineage>
</organism>
<evidence type="ECO:0000259" key="4">
    <source>
        <dbReference type="PROSITE" id="PS50240"/>
    </source>
</evidence>
<dbReference type="InterPro" id="IPR009003">
    <property type="entry name" value="Peptidase_S1_PA"/>
</dbReference>
<dbReference type="PROSITE" id="PS00135">
    <property type="entry name" value="TRYPSIN_SER"/>
    <property type="match status" value="1"/>
</dbReference>
<dbReference type="InterPro" id="IPR001254">
    <property type="entry name" value="Trypsin_dom"/>
</dbReference>
<evidence type="ECO:0000256" key="1">
    <source>
        <dbReference type="ARBA" id="ARBA00023157"/>
    </source>
</evidence>
<evidence type="ECO:0000256" key="3">
    <source>
        <dbReference type="SAM" id="SignalP"/>
    </source>
</evidence>
<dbReference type="InterPro" id="IPR001314">
    <property type="entry name" value="Peptidase_S1A"/>
</dbReference>
<feature type="signal peptide" evidence="3">
    <location>
        <begin position="1"/>
        <end position="17"/>
    </location>
</feature>
<sequence length="395" mass="43066">MLRYLSFVLIFIHHQVAEMTSACGVPVISNRIVGGMDSKRGEWPWQISLSYKSDSICGGSLLTDSWVMTAAHCIDSLDVSYYTVYLGAYQLSAPNNSTVSRGVKSITKHPDFQYEGSSGDIALIELKKPVTFTPYILPICLPSQDVQFAAGTMCWVTGWGNIQEGTPLSSPKTIQKAEVAIIDSSVCETMYESSLGYIPDFSFIQEDMVCAGYKEGRIDACQGDSGGPLVCNVNNVWLQLGIVSWGYGCAEPNRPGVYTKVQYYQDWLKTNVPLIVFSEEGPSVAPSIGPSIAPSFGPSLGPRGVASTTISQTEAQSVNSIEIDKTNSTTIFETEAMSMSNNTTMNETFSLVSSTISTALRINETKTIDNEAQIHACSLHTIALTLIYLFIRFFV</sequence>
<keyword evidence="2" id="KW-0720">Serine protease</keyword>
<dbReference type="InterPro" id="IPR043504">
    <property type="entry name" value="Peptidase_S1_PA_chymotrypsin"/>
</dbReference>
<dbReference type="Gene3D" id="2.40.10.10">
    <property type="entry name" value="Trypsin-like serine proteases"/>
    <property type="match status" value="1"/>
</dbReference>
<keyword evidence="1" id="KW-1015">Disulfide bond</keyword>
<dbReference type="Pfam" id="PF00089">
    <property type="entry name" value="Trypsin"/>
    <property type="match status" value="1"/>
</dbReference>
<dbReference type="AlphaFoldDB" id="B7ZQF6"/>
<dbReference type="SMART" id="SM00020">
    <property type="entry name" value="Tryp_SPc"/>
    <property type="match status" value="1"/>
</dbReference>
<proteinExistence type="evidence at transcript level"/>
<dbReference type="GO" id="GO:0004252">
    <property type="term" value="F:serine-type endopeptidase activity"/>
    <property type="evidence" value="ECO:0007669"/>
    <property type="project" value="InterPro"/>
</dbReference>
<keyword evidence="2" id="KW-0645">Protease</keyword>
<accession>B7ZQF6</accession>
<dbReference type="InterPro" id="IPR033116">
    <property type="entry name" value="TRYPSIN_SER"/>
</dbReference>
<dbReference type="FunFam" id="2.40.10.10:FF:000039">
    <property type="entry name" value="Brain-specific serine protease 4"/>
    <property type="match status" value="1"/>
</dbReference>
<keyword evidence="2" id="KW-0378">Hydrolase</keyword>
<dbReference type="PROSITE" id="PS00134">
    <property type="entry name" value="TRYPSIN_HIS"/>
    <property type="match status" value="1"/>
</dbReference>
<dbReference type="CDD" id="cd00190">
    <property type="entry name" value="Tryp_SPc"/>
    <property type="match status" value="1"/>
</dbReference>
<feature type="chain" id="PRO_5002864168" evidence="3">
    <location>
        <begin position="18"/>
        <end position="395"/>
    </location>
</feature>
<evidence type="ECO:0000256" key="2">
    <source>
        <dbReference type="RuleBase" id="RU363034"/>
    </source>
</evidence>
<evidence type="ECO:0000313" key="5">
    <source>
        <dbReference type="EMBL" id="AAI69789.1"/>
    </source>
</evidence>
<dbReference type="PANTHER" id="PTHR24253:SF170">
    <property type="entry name" value="PEPTIDASE S1 DOMAIN-CONTAINING PROTEIN"/>
    <property type="match status" value="1"/>
</dbReference>
<dbReference type="PANTHER" id="PTHR24253">
    <property type="entry name" value="TRANSMEMBRANE PROTEASE SERINE"/>
    <property type="match status" value="1"/>
</dbReference>
<dbReference type="EMBL" id="BC169789">
    <property type="protein sequence ID" value="AAI69789.1"/>
    <property type="molecule type" value="mRNA"/>
</dbReference>